<comment type="caution">
    <text evidence="9">The sequence shown here is derived from an EMBL/GenBank/DDBJ whole genome shotgun (WGS) entry which is preliminary data.</text>
</comment>
<keyword evidence="10" id="KW-1185">Reference proteome</keyword>
<keyword evidence="1" id="KW-0805">Transcription regulation</keyword>
<dbReference type="PANTHER" id="PTHR30385:SF4">
    <property type="entry name" value="RNA POLYMERASE SIGMA-E FACTOR"/>
    <property type="match status" value="1"/>
</dbReference>
<dbReference type="InterPro" id="IPR014284">
    <property type="entry name" value="RNA_pol_sigma-70_dom"/>
</dbReference>
<dbReference type="GO" id="GO:0016987">
    <property type="term" value="F:sigma factor activity"/>
    <property type="evidence" value="ECO:0007669"/>
    <property type="project" value="UniProtKB-KW"/>
</dbReference>
<dbReference type="InterPro" id="IPR007624">
    <property type="entry name" value="RNA_pol_sigma70_r3"/>
</dbReference>
<feature type="region of interest" description="Disordered" evidence="5">
    <location>
        <begin position="267"/>
        <end position="286"/>
    </location>
</feature>
<dbReference type="PANTHER" id="PTHR30385">
    <property type="entry name" value="SIGMA FACTOR F FLAGELLAR"/>
    <property type="match status" value="1"/>
</dbReference>
<evidence type="ECO:0000313" key="9">
    <source>
        <dbReference type="EMBL" id="NKY86660.1"/>
    </source>
</evidence>
<dbReference type="SUPFAM" id="SSF88659">
    <property type="entry name" value="Sigma3 and sigma4 domains of RNA polymerase sigma factors"/>
    <property type="match status" value="2"/>
</dbReference>
<sequence length="286" mass="32020">MATTPTAPRSDADRARRGNDPYDGIEESFRALAALDADDREREALREQIITTCMPLAEHIARRFAGRGQSAEDLRQVANLALVLAVDRFDVTRGVSFTSFAVPTIMGEVRRYFRDAAWAVKVPRRMKELRGDISRLTPVLAQRLGRDPSAHELARELDVSVEEVSQAFIASHSYLCDSLDESFDGEDDAPTPLGARLAVSEPCYELMENAMTVRPLLEALPERDRTILVQRFFERKTQTEIAALHGVSQMQISRLLTRILTSLREQALADTEPAASTTRRSRRHAA</sequence>
<organism evidence="9 10">
    <name type="scientific">Nocardia veterana</name>
    <dbReference type="NCBI Taxonomy" id="132249"/>
    <lineage>
        <taxon>Bacteria</taxon>
        <taxon>Bacillati</taxon>
        <taxon>Actinomycetota</taxon>
        <taxon>Actinomycetes</taxon>
        <taxon>Mycobacteriales</taxon>
        <taxon>Nocardiaceae</taxon>
        <taxon>Nocardia</taxon>
    </lineage>
</organism>
<gene>
    <name evidence="9" type="ORF">HGA07_13580</name>
</gene>
<evidence type="ECO:0000256" key="3">
    <source>
        <dbReference type="ARBA" id="ARBA00023125"/>
    </source>
</evidence>
<dbReference type="CDD" id="cd06171">
    <property type="entry name" value="Sigma70_r4"/>
    <property type="match status" value="1"/>
</dbReference>
<feature type="compositionally biased region" description="Basic and acidic residues" evidence="5">
    <location>
        <begin position="10"/>
        <end position="20"/>
    </location>
</feature>
<protein>
    <submittedName>
        <fullName evidence="9">SigB/SigF/SigG family RNA polymerase sigma factor</fullName>
    </submittedName>
</protein>
<dbReference type="SUPFAM" id="SSF88946">
    <property type="entry name" value="Sigma2 domain of RNA polymerase sigma factors"/>
    <property type="match status" value="1"/>
</dbReference>
<evidence type="ECO:0000313" key="10">
    <source>
        <dbReference type="Proteomes" id="UP000523447"/>
    </source>
</evidence>
<dbReference type="AlphaFoldDB" id="A0A7X6RI19"/>
<name>A0A7X6RI19_9NOCA</name>
<dbReference type="Gene3D" id="1.10.10.10">
    <property type="entry name" value="Winged helix-like DNA-binding domain superfamily/Winged helix DNA-binding domain"/>
    <property type="match status" value="2"/>
</dbReference>
<dbReference type="InterPro" id="IPR014322">
    <property type="entry name" value="RNA_pol_sigma-B/F/G"/>
</dbReference>
<feature type="domain" description="RNA polymerase sigma-70 region 3" evidence="6">
    <location>
        <begin position="128"/>
        <end position="187"/>
    </location>
</feature>
<keyword evidence="2" id="KW-0731">Sigma factor</keyword>
<dbReference type="GO" id="GO:0003677">
    <property type="term" value="F:DNA binding"/>
    <property type="evidence" value="ECO:0007669"/>
    <property type="project" value="UniProtKB-KW"/>
</dbReference>
<accession>A0A7X6RI19</accession>
<dbReference type="Pfam" id="PF04542">
    <property type="entry name" value="Sigma70_r2"/>
    <property type="match status" value="1"/>
</dbReference>
<dbReference type="InterPro" id="IPR007627">
    <property type="entry name" value="RNA_pol_sigma70_r2"/>
</dbReference>
<evidence type="ECO:0000259" key="6">
    <source>
        <dbReference type="Pfam" id="PF04539"/>
    </source>
</evidence>
<dbReference type="InterPro" id="IPR013325">
    <property type="entry name" value="RNA_pol_sigma_r2"/>
</dbReference>
<dbReference type="InterPro" id="IPR007630">
    <property type="entry name" value="RNA_pol_sigma70_r4"/>
</dbReference>
<dbReference type="Proteomes" id="UP000523447">
    <property type="component" value="Unassembled WGS sequence"/>
</dbReference>
<dbReference type="InterPro" id="IPR036388">
    <property type="entry name" value="WH-like_DNA-bd_sf"/>
</dbReference>
<evidence type="ECO:0000259" key="7">
    <source>
        <dbReference type="Pfam" id="PF04542"/>
    </source>
</evidence>
<evidence type="ECO:0000256" key="1">
    <source>
        <dbReference type="ARBA" id="ARBA00023015"/>
    </source>
</evidence>
<evidence type="ECO:0000256" key="2">
    <source>
        <dbReference type="ARBA" id="ARBA00023082"/>
    </source>
</evidence>
<evidence type="ECO:0000259" key="8">
    <source>
        <dbReference type="Pfam" id="PF04545"/>
    </source>
</evidence>
<dbReference type="GO" id="GO:0006352">
    <property type="term" value="P:DNA-templated transcription initiation"/>
    <property type="evidence" value="ECO:0007669"/>
    <property type="project" value="InterPro"/>
</dbReference>
<dbReference type="Pfam" id="PF04539">
    <property type="entry name" value="Sigma70_r3"/>
    <property type="match status" value="1"/>
</dbReference>
<feature type="region of interest" description="Disordered" evidence="5">
    <location>
        <begin position="1"/>
        <end position="23"/>
    </location>
</feature>
<evidence type="ECO:0000256" key="4">
    <source>
        <dbReference type="ARBA" id="ARBA00023163"/>
    </source>
</evidence>
<reference evidence="9 10" key="1">
    <citation type="submission" date="2020-04" db="EMBL/GenBank/DDBJ databases">
        <title>MicrobeNet Type strains.</title>
        <authorList>
            <person name="Nicholson A.C."/>
        </authorList>
    </citation>
    <scope>NUCLEOTIDE SEQUENCE [LARGE SCALE GENOMIC DNA]</scope>
    <source>
        <strain evidence="9 10">DSM 44445</strain>
    </source>
</reference>
<dbReference type="Gene3D" id="1.20.120.1810">
    <property type="match status" value="1"/>
</dbReference>
<dbReference type="NCBIfam" id="TIGR02937">
    <property type="entry name" value="sigma70-ECF"/>
    <property type="match status" value="1"/>
</dbReference>
<keyword evidence="3" id="KW-0238">DNA-binding</keyword>
<proteinExistence type="predicted"/>
<dbReference type="Pfam" id="PF04545">
    <property type="entry name" value="Sigma70_r4"/>
    <property type="match status" value="1"/>
</dbReference>
<feature type="domain" description="RNA polymerase sigma-70 region 4" evidence="8">
    <location>
        <begin position="216"/>
        <end position="265"/>
    </location>
</feature>
<dbReference type="NCBIfam" id="TIGR02980">
    <property type="entry name" value="SigBFG"/>
    <property type="match status" value="1"/>
</dbReference>
<evidence type="ECO:0000256" key="5">
    <source>
        <dbReference type="SAM" id="MobiDB-lite"/>
    </source>
</evidence>
<dbReference type="RefSeq" id="WP_040719704.1">
    <property type="nucleotide sequence ID" value="NZ_CAWPHS010000003.1"/>
</dbReference>
<feature type="domain" description="RNA polymerase sigma-70 region 2" evidence="7">
    <location>
        <begin position="50"/>
        <end position="118"/>
    </location>
</feature>
<dbReference type="InterPro" id="IPR013324">
    <property type="entry name" value="RNA_pol_sigma_r3/r4-like"/>
</dbReference>
<keyword evidence="4" id="KW-0804">Transcription</keyword>
<dbReference type="EMBL" id="JAAXPE010000011">
    <property type="protein sequence ID" value="NKY86660.1"/>
    <property type="molecule type" value="Genomic_DNA"/>
</dbReference>